<reference evidence="5" key="1">
    <citation type="submission" date="2025-08" db="UniProtKB">
        <authorList>
            <consortium name="RefSeq"/>
        </authorList>
    </citation>
    <scope>IDENTIFICATION</scope>
</reference>
<evidence type="ECO:0000313" key="4">
    <source>
        <dbReference type="Proteomes" id="UP000079169"/>
    </source>
</evidence>
<dbReference type="GeneID" id="103523397"/>
<dbReference type="GO" id="GO:0045944">
    <property type="term" value="P:positive regulation of transcription by RNA polymerase II"/>
    <property type="evidence" value="ECO:0007669"/>
    <property type="project" value="TreeGrafter"/>
</dbReference>
<dbReference type="Proteomes" id="UP000079169">
    <property type="component" value="Unplaced"/>
</dbReference>
<dbReference type="PANTHER" id="PTHR18934">
    <property type="entry name" value="ATP-DEPENDENT RNA HELICASE"/>
    <property type="match status" value="1"/>
</dbReference>
<dbReference type="InterPro" id="IPR027417">
    <property type="entry name" value="P-loop_NTPase"/>
</dbReference>
<keyword evidence="2" id="KW-0347">Helicase</keyword>
<feature type="non-terminal residue" evidence="5">
    <location>
        <position position="81"/>
    </location>
</feature>
<sequence length="81" mass="9046">MKSDTRLQSMVTERSKLPVFSKRNEIMSMINDNSVCIIRGNTGSGKTTQICQFILDEYLQSGQGAYCNIVVTQPRRISAVS</sequence>
<gene>
    <name evidence="5" type="primary">LOC103523397</name>
</gene>
<keyword evidence="4" id="KW-1185">Reference proteome</keyword>
<dbReference type="GO" id="GO:0005730">
    <property type="term" value="C:nucleolus"/>
    <property type="evidence" value="ECO:0007669"/>
    <property type="project" value="TreeGrafter"/>
</dbReference>
<dbReference type="GO" id="GO:0016887">
    <property type="term" value="F:ATP hydrolysis activity"/>
    <property type="evidence" value="ECO:0007669"/>
    <property type="project" value="TreeGrafter"/>
</dbReference>
<dbReference type="GO" id="GO:1990904">
    <property type="term" value="C:ribonucleoprotein complex"/>
    <property type="evidence" value="ECO:0007669"/>
    <property type="project" value="TreeGrafter"/>
</dbReference>
<dbReference type="InterPro" id="IPR049050">
    <property type="entry name" value="nSTAND3"/>
</dbReference>
<evidence type="ECO:0000256" key="1">
    <source>
        <dbReference type="ARBA" id="ARBA00022801"/>
    </source>
</evidence>
<dbReference type="PaxDb" id="121845-A0A1S3DS78"/>
<name>A0A1S3DS78_DIACI</name>
<keyword evidence="2" id="KW-0547">Nucleotide-binding</keyword>
<keyword evidence="1" id="KW-0378">Hydrolase</keyword>
<keyword evidence="2" id="KW-0067">ATP-binding</keyword>
<evidence type="ECO:0000256" key="2">
    <source>
        <dbReference type="ARBA" id="ARBA00022806"/>
    </source>
</evidence>
<protein>
    <submittedName>
        <fullName evidence="5">Dosage compensation regulator-like</fullName>
    </submittedName>
</protein>
<dbReference type="PANTHER" id="PTHR18934:SF119">
    <property type="entry name" value="ATP-DEPENDENT RNA HELICASE A"/>
    <property type="match status" value="1"/>
</dbReference>
<proteinExistence type="predicted"/>
<dbReference type="GO" id="GO:0043138">
    <property type="term" value="F:3'-5' DNA helicase activity"/>
    <property type="evidence" value="ECO:0007669"/>
    <property type="project" value="TreeGrafter"/>
</dbReference>
<dbReference type="Gene3D" id="3.40.50.300">
    <property type="entry name" value="P-loop containing nucleotide triphosphate hydrolases"/>
    <property type="match status" value="1"/>
</dbReference>
<dbReference type="AlphaFoldDB" id="A0A1S3DS78"/>
<dbReference type="GO" id="GO:0003724">
    <property type="term" value="F:RNA helicase activity"/>
    <property type="evidence" value="ECO:0007669"/>
    <property type="project" value="TreeGrafter"/>
</dbReference>
<dbReference type="RefSeq" id="XP_008486669.2">
    <property type="nucleotide sequence ID" value="XM_008488447.2"/>
</dbReference>
<dbReference type="Pfam" id="PF20720">
    <property type="entry name" value="nSTAND3"/>
    <property type="match status" value="1"/>
</dbReference>
<dbReference type="STRING" id="121845.A0A1S3DS78"/>
<dbReference type="SUPFAM" id="SSF52540">
    <property type="entry name" value="P-loop containing nucleoside triphosphate hydrolases"/>
    <property type="match status" value="1"/>
</dbReference>
<dbReference type="GO" id="GO:0050684">
    <property type="term" value="P:regulation of mRNA processing"/>
    <property type="evidence" value="ECO:0007669"/>
    <property type="project" value="TreeGrafter"/>
</dbReference>
<dbReference type="KEGG" id="dci:103523397"/>
<accession>A0A1S3DS78</accession>
<organism evidence="4 5">
    <name type="scientific">Diaphorina citri</name>
    <name type="common">Asian citrus psyllid</name>
    <dbReference type="NCBI Taxonomy" id="121845"/>
    <lineage>
        <taxon>Eukaryota</taxon>
        <taxon>Metazoa</taxon>
        <taxon>Ecdysozoa</taxon>
        <taxon>Arthropoda</taxon>
        <taxon>Hexapoda</taxon>
        <taxon>Insecta</taxon>
        <taxon>Pterygota</taxon>
        <taxon>Neoptera</taxon>
        <taxon>Paraneoptera</taxon>
        <taxon>Hemiptera</taxon>
        <taxon>Sternorrhyncha</taxon>
        <taxon>Psylloidea</taxon>
        <taxon>Psyllidae</taxon>
        <taxon>Diaphorininae</taxon>
        <taxon>Diaphorina</taxon>
    </lineage>
</organism>
<evidence type="ECO:0000313" key="5">
    <source>
        <dbReference type="RefSeq" id="XP_008486669.2"/>
    </source>
</evidence>
<dbReference type="GO" id="GO:0003723">
    <property type="term" value="F:RNA binding"/>
    <property type="evidence" value="ECO:0007669"/>
    <property type="project" value="TreeGrafter"/>
</dbReference>
<evidence type="ECO:0000259" key="3">
    <source>
        <dbReference type="Pfam" id="PF20720"/>
    </source>
</evidence>
<feature type="domain" description="Novel STAND NTPase 3" evidence="3">
    <location>
        <begin position="24"/>
        <end position="63"/>
    </location>
</feature>